<accession>A0AAN3BQH0</accession>
<evidence type="ECO:0000313" key="4">
    <source>
        <dbReference type="EMBL" id="EAG4183375.1"/>
    </source>
</evidence>
<dbReference type="InterPro" id="IPR038734">
    <property type="entry name" value="YhaN_AAA"/>
</dbReference>
<name>A0AAN3BQH0_LISMN</name>
<dbReference type="Pfam" id="PF13514">
    <property type="entry name" value="AAA_27"/>
    <property type="match status" value="1"/>
</dbReference>
<gene>
    <name evidence="4" type="ORF">CAC64_03475</name>
</gene>
<keyword evidence="1" id="KW-0175">Coiled coil</keyword>
<protein>
    <recommendedName>
        <fullName evidence="3">YhaN AAA domain-containing protein</fullName>
    </recommendedName>
</protein>
<dbReference type="SUPFAM" id="SSF52540">
    <property type="entry name" value="P-loop containing nucleoside triphosphate hydrolases"/>
    <property type="match status" value="1"/>
</dbReference>
<evidence type="ECO:0000256" key="2">
    <source>
        <dbReference type="SAM" id="Phobius"/>
    </source>
</evidence>
<dbReference type="InterPro" id="IPR027417">
    <property type="entry name" value="P-loop_NTPase"/>
</dbReference>
<reference evidence="4 5" key="1">
    <citation type="submission" date="2018-06" db="EMBL/GenBank/DDBJ databases">
        <authorList>
            <consortium name="PulseNet: The National Subtyping Network for Foodborne Disease Surveillance"/>
            <person name="Tarr C.L."/>
            <person name="Trees E."/>
            <person name="Katz L.S."/>
            <person name="Carleton-Romer H.A."/>
            <person name="Stroika S."/>
            <person name="Kucerova Z."/>
            <person name="Roache K.F."/>
            <person name="Sabol A.L."/>
            <person name="Besser J."/>
            <person name="Gerner-Smidt P."/>
        </authorList>
    </citation>
    <scope>NUCLEOTIDE SEQUENCE [LARGE SCALE GENOMIC DNA]</scope>
    <source>
        <strain evidence="4 5">PNUSAL003001</strain>
    </source>
</reference>
<feature type="coiled-coil region" evidence="1">
    <location>
        <begin position="356"/>
        <end position="404"/>
    </location>
</feature>
<feature type="transmembrane region" description="Helical" evidence="2">
    <location>
        <begin position="433"/>
        <end position="466"/>
    </location>
</feature>
<dbReference type="AlphaFoldDB" id="A0AAN3BQH0"/>
<evidence type="ECO:0000256" key="1">
    <source>
        <dbReference type="SAM" id="Coils"/>
    </source>
</evidence>
<feature type="coiled-coil region" evidence="1">
    <location>
        <begin position="691"/>
        <end position="727"/>
    </location>
</feature>
<dbReference type="Proteomes" id="UP000531172">
    <property type="component" value="Unassembled WGS sequence"/>
</dbReference>
<feature type="coiled-coil region" evidence="1">
    <location>
        <begin position="183"/>
        <end position="227"/>
    </location>
</feature>
<dbReference type="Gene3D" id="3.40.50.300">
    <property type="entry name" value="P-loop containing nucleotide triphosphate hydrolases"/>
    <property type="match status" value="2"/>
</dbReference>
<keyword evidence="2" id="KW-1133">Transmembrane helix</keyword>
<evidence type="ECO:0000259" key="3">
    <source>
        <dbReference type="Pfam" id="PF13514"/>
    </source>
</evidence>
<keyword evidence="2" id="KW-0472">Membrane</keyword>
<organism evidence="4 5">
    <name type="scientific">Listeria monocytogenes</name>
    <dbReference type="NCBI Taxonomy" id="1639"/>
    <lineage>
        <taxon>Bacteria</taxon>
        <taxon>Bacillati</taxon>
        <taxon>Bacillota</taxon>
        <taxon>Bacilli</taxon>
        <taxon>Bacillales</taxon>
        <taxon>Listeriaceae</taxon>
        <taxon>Listeria</taxon>
    </lineage>
</organism>
<feature type="coiled-coil region" evidence="1">
    <location>
        <begin position="274"/>
        <end position="301"/>
    </location>
</feature>
<feature type="coiled-coil region" evidence="1">
    <location>
        <begin position="609"/>
        <end position="636"/>
    </location>
</feature>
<comment type="caution">
    <text evidence="4">The sequence shown here is derived from an EMBL/GenBank/DDBJ whole genome shotgun (WGS) entry which is preliminary data.</text>
</comment>
<feature type="domain" description="YhaN AAA" evidence="3">
    <location>
        <begin position="1"/>
        <end position="205"/>
    </location>
</feature>
<dbReference type="EMBL" id="AABBWO010000002">
    <property type="protein sequence ID" value="EAG4183375.1"/>
    <property type="molecule type" value="Genomic_DNA"/>
</dbReference>
<keyword evidence="2" id="KW-0812">Transmembrane</keyword>
<dbReference type="PANTHER" id="PTHR41259">
    <property type="entry name" value="DOUBLE-STRAND BREAK REPAIR RAD50 ATPASE, PUTATIVE-RELATED"/>
    <property type="match status" value="1"/>
</dbReference>
<proteinExistence type="predicted"/>
<evidence type="ECO:0000313" key="5">
    <source>
        <dbReference type="Proteomes" id="UP000531172"/>
    </source>
</evidence>
<dbReference type="PANTHER" id="PTHR41259:SF1">
    <property type="entry name" value="DOUBLE-STRAND BREAK REPAIR RAD50 ATPASE, PUTATIVE-RELATED"/>
    <property type="match status" value="1"/>
</dbReference>
<sequence>MRITSIDIIGYGKWSDAHFNNITNFQVFYGENEAGKSTIMAFIHSSLFGFPTKQQSIPRMEPKNGGPYGGRLTLEDTPLGKVIIERLKGKATGDVRIYYGDGQTAGEEKLPEIIGEIDRNTYEAIFSFDIHGLQNIHQWKKKEFERYLLATGTTGSDALLKAAEALQKKLDSLYKPSGRNPLINQQLKKVKEAQQAFQNAKKQNAQYEQLIREKEEAIVRQTELQKEKTTMRVELDTLATLADLWPLYQEWKALSNKASETTEASFPPDGVIRLEHLHLREKEWQNQLIQLEERKKNLISNNKYEHSTFFAENEAEVTYLIETYAAFGEREIQLKNLNQEIKFQQVDTKQPLRIWSSELEQTMIHLKEKEESYKEQQHDIELKLKYTNDSEKKLQKKIDQIEAEMWDNKTFQQAKEKMQDSPKTFRTKTMVSLGIFAVAFILMIVFQAIWSVALVFVFALIAGYAFITTGKSSPTNNEQILAFLGQKKIRQEWQQLLNEMDMVASQIAELRAAENKLSENIYQHTMELRHFFSDLGINSEPSSNWLYELSAYKKNSEKKQLAMELISKLEPLVEKQEAYRARLENLKLPVDYTDMEEKITFLRQGLLYYRNHLTENAKLAEKLEQVTMQLDLVKQDLLLVKKEKADLLERANVSNEEDFRMAAMRVKEEQKWRERLVLIEAQLEPEKREALNQYENQATIKEKELQLEEALRQIELEQEQLHASLAAQNHALDKLEEGGTFAGLMQEFYSEKSNLQQISAEWTETKLALKMLQNTMQQLQEGKLPKTLKLASEYFNHLTSGNYKKVYLQDNRLQVESKDSIPFFPEELSQATKEQLYLAIRFALIDVIHKDFPLPIIIDDGFVHFDSSRMGQMMQLLQKRKSENQVIFFTCHQETRKYFSSEDIRVL</sequence>